<sequence>MKLNYFVIVLLSVFNFGFSSNLTPTFVPSATISGGTTACQNTTNVLVTFTGSDGVAPYTFKYKINGGSDLTVTTISGNSITVPVVTTTAGSFNYTLVSVSDSSDPVVTQNIVGNTVFTILPQANATINSSADSGVFGGFPVFKICDSQPSEFLFNNASTTISTNTSYTISWGDGSPNFTGTTWSSLTHTYQVGLWNLVYTVTAQNGCNITKTYKVFVGNNPAVGLENPGNTDICISSPLTFPITGTDNNPPGTIYVVSFNDGSSNVTFNHPPPSSVTHTFLTTSCGTSSFAGSTTYQNSFFASIQASNPCDQSSASVVPIRVSTPPISSFSSPINPICIGNSVCLTSTTTGGQTATSSSCSVAKKVWSIFPNLGYSLGSGTLGDDFGNTNINLWSSGSEVICPIFSIAGTYTITLKTGNKCGIDIITKTICVQPQLVPNFTLNTISGCSPLAVTTTNTTNLTNLCDTPTYNWIVNYTPGNCGTTSGFVYTNGTSATSATPSFSFTEAGIYTISLKTTNSCGSVTSVVQTVNVRKPPDVSIATIAGACGSTTISPVANVTNCGPTSSSITYTWSFVGGSPSTASTLNPGSINYTTPGTYTVSLLVNNECGASNTATQTFTINPSPTITNTDLTQTICSGTPTTPVTFSANPSGTTFSWTATATTGVSGFMPSGTTAVISAQTITTTNANPGTVTYVVTPKIGNCTGTAVSYVINVIPAPTITSQPASSVVCLNGTATPLTVVISTSTGMPTYQWYSNSFNTTTNGTPIPGANSSVFVPQTSTTGTVFYYCIISLSSGGCSSLISNIASVQVVPVPTISTQPLASQNLCVGVTITNPLTVSFSNGTGTASYQWYSNSTNATTGGTLISGATSATYTPGVFSTLGNHYYYATITFSGNNCGSITSEIALINVSADPTLTTQPIADQTLCQGATPEDLEVEAIGGNGTFIYQWYSNTLNNTSGTIILGENSTTFTPPTISVGTRYYYCIVSQSTLGCGITSSISKVVVNQSPSVANQPLSSTVCLGGNPVALSFTVTNGTGSPSYQWYSNTANNTTNGTAIVGETNATFTPSGGTVGTLYYYCLINFPLISGSCATISTNTAEVEVTTAAIIDQNPLSTQSLCVGTTISTPLTVSFSGGTGTPTYQWFLNAIDSNSGGNAIAGATSATFTPSVFTGLGTFYYYVNITFAGSGCGSISSSTATVVVVADPVISLQPLSTQTLCQNAVPNSLSVAATGGIGNSYNYQWYSSLVNSNLGGTLIPGATNATFIPSTAVVGTIYYYCTITQAIGSGCDATSDTAAVIINTSPAINLQPLSNSWCVSQTPLNLTVTYTTGTGTPTYQWYSNIINSTTGGTLINGATTANYLPLTNTVGNVYYYCIITFSDLSGGCEVIVSNTALITVNPFPIIASDVETICSNTTFLVTPINGNGNLVPTGTTYTWTTPVVNPPGSLSGFSSQSVPQQEISQTLLNSTINPATIVYTVTPKTGICVGNDFTVTITVNPAINPNVIVNNNDCFGANNASIATNITGGIPPYSITWTGPNGFASNTATISNLEPGIYNILIEDAGNCPFNDSYTITQPDDIVISIANQSSSSCFESNDGMINIEVSGGTGAYFYTWTKDNLPFATTQDLVSLSPGDYNVSVTDENNCGPKTLSFTITEPPLLVVSLLNQTNINCFGASTGIINVEVVGGTIASNYIFSWTGSNGFISTNQNLIGLSAGTYNLIVTDDNGCQKTMEVVLTQSTPIVLTYTTTAITCYGANDASFNATISGGNAPYQFAWSNLSTVLNQNNLSAGNYTITITDNLGCVKMETINIPEAPIFTVNPIVKNITCFGANNGSIQLNLTGGIAPVALIWSDGSTSGLTRNNLVAGTYTATISDGTPCYIIRTFTIVEPQLLVASANLINPIDCTNGSSGAIDLIISGGTPPFTYSWSNGSSTEDLNNLVAGNYSVVVTDFNGCTISSQYSLIRPEPLKINVTTTTDSDCDLREVTTNFIAQASGGVPPYQYQWSSGSISGLNSEIMTTDTNGTVILTVEDSIGCIQTYTVNVDNTEIGEIAFQAVSIGFTSFGIYSIEDTIHFNSSITGDYESVYWDFGDGLTSTELNPTHTYSIPKDYVVTLTVTYPFGCVYKFVVTLAVEKGYVLVLPTAFTPNSDSLNDAFRPVTKNLKNVVMHIYDSWGSLIYSEKGDVIKGWDAKIKGFNAENGNYYSKVVAETFYGTIVYENQTFVLIK</sequence>
<reference evidence="4 5" key="1">
    <citation type="submission" date="2023-07" db="EMBL/GenBank/DDBJ databases">
        <title>Sorghum-associated microbial communities from plants grown in Nebraska, USA.</title>
        <authorList>
            <person name="Schachtman D."/>
        </authorList>
    </citation>
    <scope>NUCLEOTIDE SEQUENCE [LARGE SCALE GENOMIC DNA]</scope>
    <source>
        <strain evidence="4 5">3773</strain>
    </source>
</reference>
<comment type="caution">
    <text evidence="4">The sequence shown here is derived from an EMBL/GenBank/DDBJ whole genome shotgun (WGS) entry which is preliminary data.</text>
</comment>
<evidence type="ECO:0000313" key="5">
    <source>
        <dbReference type="Proteomes" id="UP001255185"/>
    </source>
</evidence>
<proteinExistence type="predicted"/>
<gene>
    <name evidence="4" type="ORF">J2X31_001752</name>
</gene>
<dbReference type="Pfam" id="PF19406">
    <property type="entry name" value="PKD_5"/>
    <property type="match status" value="2"/>
</dbReference>
<feature type="domain" description="Ig-like" evidence="3">
    <location>
        <begin position="718"/>
        <end position="806"/>
    </location>
</feature>
<dbReference type="SUPFAM" id="SSF49299">
    <property type="entry name" value="PKD domain"/>
    <property type="match status" value="4"/>
</dbReference>
<dbReference type="EMBL" id="JAVDVI010000006">
    <property type="protein sequence ID" value="MDR6967740.1"/>
    <property type="molecule type" value="Genomic_DNA"/>
</dbReference>
<feature type="domain" description="PKD" evidence="2">
    <location>
        <begin position="2072"/>
        <end position="2122"/>
    </location>
</feature>
<dbReference type="InterPro" id="IPR013783">
    <property type="entry name" value="Ig-like_fold"/>
</dbReference>
<dbReference type="Proteomes" id="UP001255185">
    <property type="component" value="Unassembled WGS sequence"/>
</dbReference>
<dbReference type="SMART" id="SM00089">
    <property type="entry name" value="PKD"/>
    <property type="match status" value="4"/>
</dbReference>
<feature type="domain" description="Ig-like" evidence="3">
    <location>
        <begin position="913"/>
        <end position="1000"/>
    </location>
</feature>
<evidence type="ECO:0000313" key="4">
    <source>
        <dbReference type="EMBL" id="MDR6967740.1"/>
    </source>
</evidence>
<dbReference type="InterPro" id="IPR045828">
    <property type="entry name" value="PKD_Bacteroidetes"/>
</dbReference>
<dbReference type="PROSITE" id="PS50093">
    <property type="entry name" value="PKD"/>
    <property type="match status" value="2"/>
</dbReference>
<feature type="signal peptide" evidence="1">
    <location>
        <begin position="1"/>
        <end position="21"/>
    </location>
</feature>
<organism evidence="4 5">
    <name type="scientific">Flavobacterium arsenatis</name>
    <dbReference type="NCBI Taxonomy" id="1484332"/>
    <lineage>
        <taxon>Bacteria</taxon>
        <taxon>Pseudomonadati</taxon>
        <taxon>Bacteroidota</taxon>
        <taxon>Flavobacteriia</taxon>
        <taxon>Flavobacteriales</taxon>
        <taxon>Flavobacteriaceae</taxon>
        <taxon>Flavobacterium</taxon>
    </lineage>
</organism>
<name>A0ABU1TP59_9FLAO</name>
<dbReference type="Gene3D" id="2.60.40.2700">
    <property type="match status" value="6"/>
</dbReference>
<keyword evidence="1" id="KW-0732">Signal</keyword>
<dbReference type="InterPro" id="IPR007110">
    <property type="entry name" value="Ig-like_dom"/>
</dbReference>
<dbReference type="Pfam" id="PF18911">
    <property type="entry name" value="PKD_4"/>
    <property type="match status" value="2"/>
</dbReference>
<dbReference type="InterPro" id="IPR022409">
    <property type="entry name" value="PKD/Chitinase_dom"/>
</dbReference>
<keyword evidence="5" id="KW-1185">Reference proteome</keyword>
<protein>
    <submittedName>
        <fullName evidence="4">Gliding motility-associated-like protein</fullName>
    </submittedName>
</protein>
<accession>A0ABU1TP59</accession>
<dbReference type="InterPro" id="IPR000601">
    <property type="entry name" value="PKD_dom"/>
</dbReference>
<dbReference type="PROSITE" id="PS50835">
    <property type="entry name" value="IG_LIKE"/>
    <property type="match status" value="2"/>
</dbReference>
<dbReference type="CDD" id="cd00146">
    <property type="entry name" value="PKD"/>
    <property type="match status" value="2"/>
</dbReference>
<evidence type="ECO:0000259" key="2">
    <source>
        <dbReference type="PROSITE" id="PS50093"/>
    </source>
</evidence>
<dbReference type="InterPro" id="IPR035986">
    <property type="entry name" value="PKD_dom_sf"/>
</dbReference>
<evidence type="ECO:0000259" key="3">
    <source>
        <dbReference type="PROSITE" id="PS50835"/>
    </source>
</evidence>
<dbReference type="RefSeq" id="WP_310026011.1">
    <property type="nucleotide sequence ID" value="NZ_JAVDVI010000006.1"/>
</dbReference>
<feature type="chain" id="PRO_5046628660" evidence="1">
    <location>
        <begin position="22"/>
        <end position="2227"/>
    </location>
</feature>
<evidence type="ECO:0000256" key="1">
    <source>
        <dbReference type="SAM" id="SignalP"/>
    </source>
</evidence>
<dbReference type="Pfam" id="PF13585">
    <property type="entry name" value="CHU_C"/>
    <property type="match status" value="1"/>
</dbReference>
<feature type="domain" description="PKD" evidence="2">
    <location>
        <begin position="564"/>
        <end position="620"/>
    </location>
</feature>
<dbReference type="Pfam" id="PF13573">
    <property type="entry name" value="SprB"/>
    <property type="match status" value="6"/>
</dbReference>
<dbReference type="Gene3D" id="2.60.40.740">
    <property type="match status" value="2"/>
</dbReference>
<dbReference type="InterPro" id="IPR025667">
    <property type="entry name" value="SprB_repeat"/>
</dbReference>
<dbReference type="Gene3D" id="2.60.40.10">
    <property type="entry name" value="Immunoglobulins"/>
    <property type="match status" value="6"/>
</dbReference>